<protein>
    <recommendedName>
        <fullName evidence="5">PB1 domain-containing protein</fullName>
    </recommendedName>
</protein>
<organism evidence="3 4">
    <name type="scientific">Chrysochromulina tobinii</name>
    <dbReference type="NCBI Taxonomy" id="1460289"/>
    <lineage>
        <taxon>Eukaryota</taxon>
        <taxon>Haptista</taxon>
        <taxon>Haptophyta</taxon>
        <taxon>Prymnesiophyceae</taxon>
        <taxon>Prymnesiales</taxon>
        <taxon>Chrysochromulinaceae</taxon>
        <taxon>Chrysochromulina</taxon>
    </lineage>
</organism>
<name>A0A0M0J818_9EUKA</name>
<keyword evidence="2" id="KW-0472">Membrane</keyword>
<feature type="region of interest" description="Disordered" evidence="1">
    <location>
        <begin position="313"/>
        <end position="362"/>
    </location>
</feature>
<feature type="transmembrane region" description="Helical" evidence="2">
    <location>
        <begin position="236"/>
        <end position="255"/>
    </location>
</feature>
<dbReference type="AlphaFoldDB" id="A0A0M0J818"/>
<evidence type="ECO:0000256" key="1">
    <source>
        <dbReference type="SAM" id="MobiDB-lite"/>
    </source>
</evidence>
<comment type="caution">
    <text evidence="3">The sequence shown here is derived from an EMBL/GenBank/DDBJ whole genome shotgun (WGS) entry which is preliminary data.</text>
</comment>
<proteinExistence type="predicted"/>
<evidence type="ECO:0000313" key="4">
    <source>
        <dbReference type="Proteomes" id="UP000037460"/>
    </source>
</evidence>
<evidence type="ECO:0000313" key="3">
    <source>
        <dbReference type="EMBL" id="KOO22368.1"/>
    </source>
</evidence>
<feature type="transmembrane region" description="Helical" evidence="2">
    <location>
        <begin position="201"/>
        <end position="224"/>
    </location>
</feature>
<dbReference type="Proteomes" id="UP000037460">
    <property type="component" value="Unassembled WGS sequence"/>
</dbReference>
<evidence type="ECO:0000256" key="2">
    <source>
        <dbReference type="SAM" id="Phobius"/>
    </source>
</evidence>
<keyword evidence="4" id="KW-1185">Reference proteome</keyword>
<keyword evidence="2" id="KW-1133">Transmembrane helix</keyword>
<feature type="transmembrane region" description="Helical" evidence="2">
    <location>
        <begin position="127"/>
        <end position="146"/>
    </location>
</feature>
<reference evidence="4" key="1">
    <citation type="journal article" date="2015" name="PLoS Genet.">
        <title>Genome Sequence and Transcriptome Analyses of Chrysochromulina tobin: Metabolic Tools for Enhanced Algal Fitness in the Prominent Order Prymnesiales (Haptophyceae).</title>
        <authorList>
            <person name="Hovde B.T."/>
            <person name="Deodato C.R."/>
            <person name="Hunsperger H.M."/>
            <person name="Ryken S.A."/>
            <person name="Yost W."/>
            <person name="Jha R.K."/>
            <person name="Patterson J."/>
            <person name="Monnat R.J. Jr."/>
            <person name="Barlow S.B."/>
            <person name="Starkenburg S.R."/>
            <person name="Cattolico R.A."/>
        </authorList>
    </citation>
    <scope>NUCLEOTIDE SEQUENCE</scope>
    <source>
        <strain evidence="4">CCMP291</strain>
    </source>
</reference>
<evidence type="ECO:0008006" key="5">
    <source>
        <dbReference type="Google" id="ProtNLM"/>
    </source>
</evidence>
<sequence length="362" mass="38299">MSGFIIKAQTQGGAYVTKPLRESYEELVADLADSFNLIPASVTLFSKHNGTQLWVHMGSKGDLDVVLAEAAEYGSHVVNIEVSGVSAVRGLDAAGCLAATAATVSQLTYLWWLMSVASVSLYREVEVASVLILACSIHLGSLIFVLDDETANNHPFRQWVRPLLKRSLLLLLGPFSSDVLPLASCGLWGCDAPLRFKTREAIVGGGLWTMVLQDGVMLSVLFALHLSPDESNQLPLAPIPMACLYATLASLALNAPRRLAHYLVSSCEAAYRQREELAEEAQIGVFASNKMAAREKLDTPQSRPVLGTCAMPPSSIGGESPAVPQALSTAPSKAAVAGGGAKRAAPSAAKLKPQAGGNKSMM</sequence>
<feature type="transmembrane region" description="Helical" evidence="2">
    <location>
        <begin position="166"/>
        <end position="189"/>
    </location>
</feature>
<accession>A0A0M0J818</accession>
<dbReference type="EMBL" id="JWZX01003283">
    <property type="protein sequence ID" value="KOO22368.1"/>
    <property type="molecule type" value="Genomic_DNA"/>
</dbReference>
<keyword evidence="2" id="KW-0812">Transmembrane</keyword>
<feature type="compositionally biased region" description="Low complexity" evidence="1">
    <location>
        <begin position="330"/>
        <end position="346"/>
    </location>
</feature>
<gene>
    <name evidence="3" type="ORF">Ctob_002277</name>
</gene>